<dbReference type="AlphaFoldDB" id="A0A8I6XKM3"/>
<protein>
    <submittedName>
        <fullName evidence="1">Uncharacterized protein</fullName>
    </submittedName>
</protein>
<reference evidence="1" key="2">
    <citation type="submission" date="2020-10" db="EMBL/GenBank/DDBJ databases">
        <authorList>
            <person name="Scholz U."/>
            <person name="Mascher M."/>
            <person name="Fiebig A."/>
        </authorList>
    </citation>
    <scope>NUCLEOTIDE SEQUENCE [LARGE SCALE GENOMIC DNA]</scope>
    <source>
        <strain evidence="1">cv. Morex</strain>
    </source>
</reference>
<keyword evidence="2" id="KW-1185">Reference proteome</keyword>
<sequence length="272" mass="31732">MAWSDDDRIPACHFCWDDRGICDRYPHLDNDTSFTVKLTDDFPIITVNNDEDHTYFGCSNWRAFCKAYGLNEDMNITFDLGNDDVRDNNIEIWVHAEDDLIPLLPPAYFHATRTTRKIVDRTYYSFGSNLTWLEKNHLISFIHDVDNHAKNYMTGNIYHEYVPLVHQLSPHNIISDNFVLPPETVPKWMFTTGDLEMVSLRPTVINYHGKYRISQSEDTLKINGWRNVIQASMIPFGEESLCIPQVVDRLICVLQYGDVGVRLYFAFLPRRE</sequence>
<accession>A0A8I6XKM3</accession>
<dbReference type="Proteomes" id="UP000011116">
    <property type="component" value="Chromosome 3H"/>
</dbReference>
<proteinExistence type="predicted"/>
<evidence type="ECO:0000313" key="1">
    <source>
        <dbReference type="EnsemblPlants" id="HORVU.MOREX.r3.3HG0239460.1"/>
    </source>
</evidence>
<reference evidence="2" key="1">
    <citation type="journal article" date="2012" name="Nature">
        <title>A physical, genetic and functional sequence assembly of the barley genome.</title>
        <authorList>
            <consortium name="The International Barley Genome Sequencing Consortium"/>
            <person name="Mayer K.F."/>
            <person name="Waugh R."/>
            <person name="Brown J.W."/>
            <person name="Schulman A."/>
            <person name="Langridge P."/>
            <person name="Platzer M."/>
            <person name="Fincher G.B."/>
            <person name="Muehlbauer G.J."/>
            <person name="Sato K."/>
            <person name="Close T.J."/>
            <person name="Wise R.P."/>
            <person name="Stein N."/>
        </authorList>
    </citation>
    <scope>NUCLEOTIDE SEQUENCE [LARGE SCALE GENOMIC DNA]</scope>
    <source>
        <strain evidence="2">cv. Morex</strain>
    </source>
</reference>
<name>A0A8I6XKM3_HORVV</name>
<dbReference type="EnsemblPlants" id="HORVU.MOREX.r3.3HG0239460.1">
    <property type="protein sequence ID" value="HORVU.MOREX.r3.3HG0239460.1"/>
    <property type="gene ID" value="HORVU.MOREX.r3.3HG0239460"/>
</dbReference>
<reference evidence="1" key="3">
    <citation type="submission" date="2022-01" db="UniProtKB">
        <authorList>
            <consortium name="EnsemblPlants"/>
        </authorList>
    </citation>
    <scope>IDENTIFICATION</scope>
    <source>
        <strain evidence="1">subsp. vulgare</strain>
    </source>
</reference>
<dbReference type="Gramene" id="HORVU.MOREX.r2.3HG0198710.1">
    <property type="protein sequence ID" value="HORVU.MOREX.r2.3HG0198710.1"/>
    <property type="gene ID" value="HORVU.MOREX.r2.3HG0198710"/>
</dbReference>
<dbReference type="Gramene" id="HORVU.MOREX.r3.3HG0239460.1">
    <property type="protein sequence ID" value="HORVU.MOREX.r3.3HG0239460.1"/>
    <property type="gene ID" value="HORVU.MOREX.r3.3HG0239460"/>
</dbReference>
<evidence type="ECO:0000313" key="2">
    <source>
        <dbReference type="Proteomes" id="UP000011116"/>
    </source>
</evidence>
<organism evidence="1 2">
    <name type="scientific">Hordeum vulgare subsp. vulgare</name>
    <name type="common">Domesticated barley</name>
    <dbReference type="NCBI Taxonomy" id="112509"/>
    <lineage>
        <taxon>Eukaryota</taxon>
        <taxon>Viridiplantae</taxon>
        <taxon>Streptophyta</taxon>
        <taxon>Embryophyta</taxon>
        <taxon>Tracheophyta</taxon>
        <taxon>Spermatophyta</taxon>
        <taxon>Magnoliopsida</taxon>
        <taxon>Liliopsida</taxon>
        <taxon>Poales</taxon>
        <taxon>Poaceae</taxon>
        <taxon>BOP clade</taxon>
        <taxon>Pooideae</taxon>
        <taxon>Triticodae</taxon>
        <taxon>Triticeae</taxon>
        <taxon>Hordeinae</taxon>
        <taxon>Hordeum</taxon>
    </lineage>
</organism>